<evidence type="ECO:0000313" key="2">
    <source>
        <dbReference type="Proteomes" id="UP000663823"/>
    </source>
</evidence>
<proteinExistence type="predicted"/>
<feature type="non-terminal residue" evidence="1">
    <location>
        <position position="110"/>
    </location>
</feature>
<dbReference type="InterPro" id="IPR027417">
    <property type="entry name" value="P-loop_NTPase"/>
</dbReference>
<dbReference type="EMBL" id="CAJOAX010023531">
    <property type="protein sequence ID" value="CAF4213078.1"/>
    <property type="molecule type" value="Genomic_DNA"/>
</dbReference>
<gene>
    <name evidence="1" type="ORF">OTI717_LOCUS39065</name>
</gene>
<protein>
    <submittedName>
        <fullName evidence="1">Uncharacterized protein</fullName>
    </submittedName>
</protein>
<comment type="caution">
    <text evidence="1">The sequence shown here is derived from an EMBL/GenBank/DDBJ whole genome shotgun (WGS) entry which is preliminary data.</text>
</comment>
<dbReference type="Proteomes" id="UP000663823">
    <property type="component" value="Unassembled WGS sequence"/>
</dbReference>
<organism evidence="1 2">
    <name type="scientific">Rotaria sordida</name>
    <dbReference type="NCBI Taxonomy" id="392033"/>
    <lineage>
        <taxon>Eukaryota</taxon>
        <taxon>Metazoa</taxon>
        <taxon>Spiralia</taxon>
        <taxon>Gnathifera</taxon>
        <taxon>Rotifera</taxon>
        <taxon>Eurotatoria</taxon>
        <taxon>Bdelloidea</taxon>
        <taxon>Philodinida</taxon>
        <taxon>Philodinidae</taxon>
        <taxon>Rotaria</taxon>
    </lineage>
</organism>
<accession>A0A820BTQ4</accession>
<dbReference type="SUPFAM" id="SSF52540">
    <property type="entry name" value="P-loop containing nucleoside triphosphate hydrolases"/>
    <property type="match status" value="1"/>
</dbReference>
<evidence type="ECO:0000313" key="1">
    <source>
        <dbReference type="EMBL" id="CAF4213078.1"/>
    </source>
</evidence>
<name>A0A820BTQ4_9BILA</name>
<dbReference type="AlphaFoldDB" id="A0A820BTQ4"/>
<sequence length="110" mass="12697">MKIIISSATLDQSVPILFQQIPNISFPKFNMPQNGYLHPIEKFPRPKENILDIVQELYKKRQRNDQILCFVSSVAEVHQCCSLIAELTNHTIKAYPITQSQSASDQQYYI</sequence>
<reference evidence="1" key="1">
    <citation type="submission" date="2021-02" db="EMBL/GenBank/DDBJ databases">
        <authorList>
            <person name="Nowell W R."/>
        </authorList>
    </citation>
    <scope>NUCLEOTIDE SEQUENCE</scope>
</reference>